<dbReference type="GO" id="GO:0051726">
    <property type="term" value="P:regulation of cell cycle"/>
    <property type="evidence" value="ECO:0007669"/>
    <property type="project" value="TreeGrafter"/>
</dbReference>
<proteinExistence type="predicted"/>
<reference evidence="2" key="1">
    <citation type="submission" date="2025-08" db="UniProtKB">
        <authorList>
            <consortium name="Ensembl"/>
        </authorList>
    </citation>
    <scope>IDENTIFICATION</scope>
</reference>
<dbReference type="GO" id="GO:0005634">
    <property type="term" value="C:nucleus"/>
    <property type="evidence" value="ECO:0007669"/>
    <property type="project" value="UniProtKB-SubCell"/>
</dbReference>
<keyword evidence="1" id="KW-1133">Transmembrane helix</keyword>
<dbReference type="InterPro" id="IPR003888">
    <property type="entry name" value="FYrich_N"/>
</dbReference>
<evidence type="ECO:0000313" key="3">
    <source>
        <dbReference type="Proteomes" id="UP000694557"/>
    </source>
</evidence>
<dbReference type="Ensembl" id="ENSOKIT00005040468.1">
    <property type="protein sequence ID" value="ENSOKIP00005038353.1"/>
    <property type="gene ID" value="ENSOKIG00005016345.1"/>
</dbReference>
<dbReference type="SMART" id="SM00541">
    <property type="entry name" value="FYRN"/>
    <property type="match status" value="1"/>
</dbReference>
<keyword evidence="1" id="KW-0472">Membrane</keyword>
<feature type="transmembrane region" description="Helical" evidence="1">
    <location>
        <begin position="109"/>
        <end position="128"/>
    </location>
</feature>
<evidence type="ECO:0000256" key="1">
    <source>
        <dbReference type="SAM" id="Phobius"/>
    </source>
</evidence>
<sequence length="221" mass="24924">MLKKQKVADRGSRKLVQLIALDSSGHPVFPIVLGGLTVYSQGDMITGSMLFHDQCAIYPVGYCSTRFFASMKSPDQQCLYTCQIKDRGGESIAASSALTCHSNLLKNRWIHFIVLFFSHYLTFMAHIMPSGADFFCFSHSTVQNLIQYFPGAHKHCKCVVHGQALHSLLEDNASVNFEPYQRHQGFDDSMRVEHNLVGEAEQFGTDFLYLAVPSRLFLYLQ</sequence>
<dbReference type="Pfam" id="PF05964">
    <property type="entry name" value="FYRN"/>
    <property type="match status" value="1"/>
</dbReference>
<protein>
    <submittedName>
        <fullName evidence="2">Uncharacterized protein</fullName>
    </submittedName>
</protein>
<dbReference type="Gene3D" id="3.30.160.360">
    <property type="match status" value="1"/>
</dbReference>
<evidence type="ECO:0000313" key="2">
    <source>
        <dbReference type="Ensembl" id="ENSOKIP00005038353.1"/>
    </source>
</evidence>
<keyword evidence="1" id="KW-0812">Transmembrane</keyword>
<accession>A0A8C7G616</accession>
<dbReference type="PROSITE" id="PS51542">
    <property type="entry name" value="FYRN"/>
    <property type="match status" value="1"/>
</dbReference>
<dbReference type="PANTHER" id="PTHR22715:SF0">
    <property type="entry name" value="TRANSFORMING GROWTH FACTOR BETA REGULATOR 1"/>
    <property type="match status" value="1"/>
</dbReference>
<reference evidence="2" key="2">
    <citation type="submission" date="2025-09" db="UniProtKB">
        <authorList>
            <consortium name="Ensembl"/>
        </authorList>
    </citation>
    <scope>IDENTIFICATION</scope>
</reference>
<name>A0A8C7G616_ONCKI</name>
<dbReference type="Proteomes" id="UP000694557">
    <property type="component" value="Unassembled WGS sequence"/>
</dbReference>
<dbReference type="GeneTree" id="ENSGT00390000013374"/>
<dbReference type="AlphaFoldDB" id="A0A8C7G616"/>
<dbReference type="PANTHER" id="PTHR22715">
    <property type="entry name" value="TRANSFORMING GROWTH FACTOR BETA REGULATED GENE 1"/>
    <property type="match status" value="1"/>
</dbReference>
<keyword evidence="3" id="KW-1185">Reference proteome</keyword>
<organism evidence="2 3">
    <name type="scientific">Oncorhynchus kisutch</name>
    <name type="common">Coho salmon</name>
    <name type="synonym">Salmo kisutch</name>
    <dbReference type="NCBI Taxonomy" id="8019"/>
    <lineage>
        <taxon>Eukaryota</taxon>
        <taxon>Metazoa</taxon>
        <taxon>Chordata</taxon>
        <taxon>Craniata</taxon>
        <taxon>Vertebrata</taxon>
        <taxon>Euteleostomi</taxon>
        <taxon>Actinopterygii</taxon>
        <taxon>Neopterygii</taxon>
        <taxon>Teleostei</taxon>
        <taxon>Protacanthopterygii</taxon>
        <taxon>Salmoniformes</taxon>
        <taxon>Salmonidae</taxon>
        <taxon>Salmoninae</taxon>
        <taxon>Oncorhynchus</taxon>
    </lineage>
</organism>
<dbReference type="InterPro" id="IPR040092">
    <property type="entry name" value="TBRG1"/>
</dbReference>